<evidence type="ECO:0000256" key="2">
    <source>
        <dbReference type="SAM" id="Phobius"/>
    </source>
</evidence>
<feature type="region of interest" description="Disordered" evidence="1">
    <location>
        <begin position="199"/>
        <end position="231"/>
    </location>
</feature>
<dbReference type="WBParaSite" id="PSAMB.scaffold38size103597.g1009.t1">
    <property type="protein sequence ID" value="PSAMB.scaffold38size103597.g1009.t1"/>
    <property type="gene ID" value="PSAMB.scaffold38size103597.g1009"/>
</dbReference>
<feature type="compositionally biased region" description="Polar residues" evidence="1">
    <location>
        <begin position="204"/>
        <end position="213"/>
    </location>
</feature>
<protein>
    <submittedName>
        <fullName evidence="4">Uncharacterized protein</fullName>
    </submittedName>
</protein>
<feature type="transmembrane region" description="Helical" evidence="2">
    <location>
        <begin position="48"/>
        <end position="69"/>
    </location>
</feature>
<feature type="region of interest" description="Disordered" evidence="1">
    <location>
        <begin position="252"/>
        <end position="271"/>
    </location>
</feature>
<reference evidence="4" key="1">
    <citation type="submission" date="2022-11" db="UniProtKB">
        <authorList>
            <consortium name="WormBaseParasite"/>
        </authorList>
    </citation>
    <scope>IDENTIFICATION</scope>
</reference>
<dbReference type="Proteomes" id="UP000887566">
    <property type="component" value="Unplaced"/>
</dbReference>
<keyword evidence="2" id="KW-0472">Membrane</keyword>
<keyword evidence="3" id="KW-1185">Reference proteome</keyword>
<sequence length="271" mass="30118">MKQFMCILSWLMLEDTYAHYDNWSLRDKTTDTKERTKRETETLDTMSWFWIVAAIIVGVLALLLAVSMITQSPPATNILLRLRKRKSGGQRQKPSVDEEFPLGQLYHRNGQGGIIPNSDINVKQTGDAFISRQIAAKINDALLAGHSKGTMNPAFINDENRKPADSCNVTLCSKDSKDKENDSNSEKLSTLKVVSITEAEENEYSSSSKTPNAELNLKSEENGQIKKGTDIKEKSDLSNIADCNENKKEDVWKTKTAESSSGLGLSVAVKK</sequence>
<feature type="compositionally biased region" description="Basic and acidic residues" evidence="1">
    <location>
        <begin position="217"/>
        <end position="231"/>
    </location>
</feature>
<evidence type="ECO:0000256" key="1">
    <source>
        <dbReference type="SAM" id="MobiDB-lite"/>
    </source>
</evidence>
<keyword evidence="2" id="KW-1133">Transmembrane helix</keyword>
<dbReference type="AlphaFoldDB" id="A0A914WE09"/>
<evidence type="ECO:0000313" key="4">
    <source>
        <dbReference type="WBParaSite" id="PSAMB.scaffold38size103597.g1009.t1"/>
    </source>
</evidence>
<proteinExistence type="predicted"/>
<accession>A0A914WE09</accession>
<organism evidence="3 4">
    <name type="scientific">Plectus sambesii</name>
    <dbReference type="NCBI Taxonomy" id="2011161"/>
    <lineage>
        <taxon>Eukaryota</taxon>
        <taxon>Metazoa</taxon>
        <taxon>Ecdysozoa</taxon>
        <taxon>Nematoda</taxon>
        <taxon>Chromadorea</taxon>
        <taxon>Plectida</taxon>
        <taxon>Plectina</taxon>
        <taxon>Plectoidea</taxon>
        <taxon>Plectidae</taxon>
        <taxon>Plectus</taxon>
    </lineage>
</organism>
<keyword evidence="2" id="KW-0812">Transmembrane</keyword>
<evidence type="ECO:0000313" key="3">
    <source>
        <dbReference type="Proteomes" id="UP000887566"/>
    </source>
</evidence>
<name>A0A914WE09_9BILA</name>